<dbReference type="Pfam" id="PF00550">
    <property type="entry name" value="PP-binding"/>
    <property type="match status" value="1"/>
</dbReference>
<dbReference type="STRING" id="574376.BAMA_04425"/>
<evidence type="ECO:0000313" key="3">
    <source>
        <dbReference type="Proteomes" id="UP000027822"/>
    </source>
</evidence>
<sequence>MKEIKERIINTLVDASEGALDREIIVQVNDDINALSLNSLTIIRWLVNMEDEFDVEFDMEKVVLQDKLIDSFEKLTDYIQNHN</sequence>
<dbReference type="PROSITE" id="PS50075">
    <property type="entry name" value="CARRIER"/>
    <property type="match status" value="1"/>
</dbReference>
<accession>A0A073JWB1</accession>
<dbReference type="EMBL" id="JOTN01000013">
    <property type="protein sequence ID" value="KEK18521.1"/>
    <property type="molecule type" value="Genomic_DNA"/>
</dbReference>
<organism evidence="2 3">
    <name type="scientific">Bacillus manliponensis</name>
    <dbReference type="NCBI Taxonomy" id="574376"/>
    <lineage>
        <taxon>Bacteria</taxon>
        <taxon>Bacillati</taxon>
        <taxon>Bacillota</taxon>
        <taxon>Bacilli</taxon>
        <taxon>Bacillales</taxon>
        <taxon>Bacillaceae</taxon>
        <taxon>Bacillus</taxon>
        <taxon>Bacillus cereus group</taxon>
    </lineage>
</organism>
<dbReference type="Proteomes" id="UP000027822">
    <property type="component" value="Unassembled WGS sequence"/>
</dbReference>
<feature type="domain" description="Carrier" evidence="1">
    <location>
        <begin position="3"/>
        <end position="83"/>
    </location>
</feature>
<reference evidence="2 3" key="1">
    <citation type="submission" date="2014-06" db="EMBL/GenBank/DDBJ databases">
        <title>Draft genome sequence of Bacillus manliponensis JCM 15802 (MCCC 1A00708).</title>
        <authorList>
            <person name="Lai Q."/>
            <person name="Liu Y."/>
            <person name="Shao Z."/>
        </authorList>
    </citation>
    <scope>NUCLEOTIDE SEQUENCE [LARGE SCALE GENOMIC DNA]</scope>
    <source>
        <strain evidence="2 3">JCM 15802</strain>
    </source>
</reference>
<evidence type="ECO:0000259" key="1">
    <source>
        <dbReference type="PROSITE" id="PS50075"/>
    </source>
</evidence>
<dbReference type="InterPro" id="IPR009081">
    <property type="entry name" value="PP-bd_ACP"/>
</dbReference>
<gene>
    <name evidence="2" type="ORF">BAMA_04425</name>
</gene>
<name>A0A073JWB1_9BACI</name>
<dbReference type="SUPFAM" id="SSF47336">
    <property type="entry name" value="ACP-like"/>
    <property type="match status" value="1"/>
</dbReference>
<dbReference type="Gene3D" id="1.10.1200.10">
    <property type="entry name" value="ACP-like"/>
    <property type="match status" value="1"/>
</dbReference>
<dbReference type="RefSeq" id="WP_034640516.1">
    <property type="nucleotide sequence ID" value="NZ_CBCSJC010000014.1"/>
</dbReference>
<evidence type="ECO:0000313" key="2">
    <source>
        <dbReference type="EMBL" id="KEK18521.1"/>
    </source>
</evidence>
<dbReference type="InterPro" id="IPR036736">
    <property type="entry name" value="ACP-like_sf"/>
</dbReference>
<comment type="caution">
    <text evidence="2">The sequence shown here is derived from an EMBL/GenBank/DDBJ whole genome shotgun (WGS) entry which is preliminary data.</text>
</comment>
<protein>
    <recommendedName>
        <fullName evidence="1">Carrier domain-containing protein</fullName>
    </recommendedName>
</protein>
<keyword evidence="3" id="KW-1185">Reference proteome</keyword>
<dbReference type="AlphaFoldDB" id="A0A073JWB1"/>
<proteinExistence type="predicted"/>